<feature type="domain" description="Peptidase S8/S53" evidence="11">
    <location>
        <begin position="198"/>
        <end position="474"/>
    </location>
</feature>
<sequence>MARLGLASFLLIAAMLTLTVSGAQEGLLGGLLGTVGGVVTTMTTTLSSLVTIVVGYLYDPRKIIIVMKDDTKPIIDSVANYSTDIWTPEQRTQNIQNIVTALQQHAQQSQGPILQLLAAAGITFKSNWITNTIEILDCPVELLKQILTLTLVKQVIFDLIIDLDPIQTAADSTSNTAAAGWGASKIQATNVWSTGITGQNVIVGTIDTGVRNTHEALVDNWVGGYGWYDPSQKTATPFDANGHGTHTAATIAGKKGVGIAPGAKWMTCKGCGASSCTLSLLTACAQFMLCPTDTNGNNCNAAKAPHIVSNSWGAGQGLTYFQPSLDAWAAARIIPVFSAGNSGANGCGSVVSPGDSAKAFAVGASDSNDALGLFSSLGPAVNGLVKPDFTGPGVSVRSAWNGNNSDYLSVSGTSMAAPHLAGTIALALSKRPGLCFDSVKEILTGSTAKSLPNVAMTCGGTSSSTFPNNQYGYGRLNALNAVNAAAAY</sequence>
<evidence type="ECO:0000256" key="1">
    <source>
        <dbReference type="ARBA" id="ARBA00011073"/>
    </source>
</evidence>
<evidence type="ECO:0000256" key="3">
    <source>
        <dbReference type="ARBA" id="ARBA00022801"/>
    </source>
</evidence>
<feature type="active site" description="Charge relay system" evidence="7 8">
    <location>
        <position position="243"/>
    </location>
</feature>
<protein>
    <recommendedName>
        <fullName evidence="6">subtilisin</fullName>
        <ecNumber evidence="6">3.4.21.62</ecNumber>
    </recommendedName>
</protein>
<dbReference type="InterPro" id="IPR015500">
    <property type="entry name" value="Peptidase_S8_subtilisin-rel"/>
</dbReference>
<evidence type="ECO:0000313" key="12">
    <source>
        <dbReference type="EMBL" id="KAL3670704.1"/>
    </source>
</evidence>
<dbReference type="PANTHER" id="PTHR43399">
    <property type="entry name" value="SUBTILISIN-RELATED"/>
    <property type="match status" value="1"/>
</dbReference>
<dbReference type="EC" id="3.4.21.62" evidence="6"/>
<comment type="caution">
    <text evidence="12">The sequence shown here is derived from an EMBL/GenBank/DDBJ whole genome shotgun (WGS) entry which is preliminary data.</text>
</comment>
<evidence type="ECO:0000256" key="6">
    <source>
        <dbReference type="ARBA" id="ARBA00023619"/>
    </source>
</evidence>
<keyword evidence="9" id="KW-0812">Transmembrane</keyword>
<evidence type="ECO:0000256" key="2">
    <source>
        <dbReference type="ARBA" id="ARBA00022670"/>
    </source>
</evidence>
<evidence type="ECO:0000259" key="11">
    <source>
        <dbReference type="Pfam" id="PF00082"/>
    </source>
</evidence>
<evidence type="ECO:0000313" key="13">
    <source>
        <dbReference type="Proteomes" id="UP001632037"/>
    </source>
</evidence>
<dbReference type="EMBL" id="JBIMZQ010000006">
    <property type="protein sequence ID" value="KAL3670704.1"/>
    <property type="molecule type" value="Genomic_DNA"/>
</dbReference>
<proteinExistence type="inferred from homology"/>
<feature type="active site" description="Charge relay system" evidence="7 8">
    <location>
        <position position="207"/>
    </location>
</feature>
<keyword evidence="3 8" id="KW-0378">Hydrolase</keyword>
<evidence type="ECO:0000256" key="5">
    <source>
        <dbReference type="ARBA" id="ARBA00023529"/>
    </source>
</evidence>
<organism evidence="12 13">
    <name type="scientific">Phytophthora oleae</name>
    <dbReference type="NCBI Taxonomy" id="2107226"/>
    <lineage>
        <taxon>Eukaryota</taxon>
        <taxon>Sar</taxon>
        <taxon>Stramenopiles</taxon>
        <taxon>Oomycota</taxon>
        <taxon>Peronosporomycetes</taxon>
        <taxon>Peronosporales</taxon>
        <taxon>Peronosporaceae</taxon>
        <taxon>Phytophthora</taxon>
    </lineage>
</organism>
<keyword evidence="2 8" id="KW-0645">Protease</keyword>
<dbReference type="GO" id="GO:0004252">
    <property type="term" value="F:serine-type endopeptidase activity"/>
    <property type="evidence" value="ECO:0007669"/>
    <property type="project" value="UniProtKB-UniRule"/>
</dbReference>
<evidence type="ECO:0000256" key="9">
    <source>
        <dbReference type="SAM" id="Phobius"/>
    </source>
</evidence>
<keyword evidence="13" id="KW-1185">Reference proteome</keyword>
<feature type="signal peptide" evidence="10">
    <location>
        <begin position="1"/>
        <end position="22"/>
    </location>
</feature>
<dbReference type="GO" id="GO:0006508">
    <property type="term" value="P:proteolysis"/>
    <property type="evidence" value="ECO:0007669"/>
    <property type="project" value="UniProtKB-KW"/>
</dbReference>
<reference evidence="12 13" key="1">
    <citation type="submission" date="2024-09" db="EMBL/GenBank/DDBJ databases">
        <title>Genome sequencing and assembly of Phytophthora oleae, isolate VK10A, causative agent of rot of olive drupes.</title>
        <authorList>
            <person name="Conti Taguali S."/>
            <person name="Riolo M."/>
            <person name="La Spada F."/>
            <person name="Cacciola S.O."/>
            <person name="Dionisio G."/>
        </authorList>
    </citation>
    <scope>NUCLEOTIDE SEQUENCE [LARGE SCALE GENOMIC DNA]</scope>
    <source>
        <strain evidence="12 13">VK10A</strain>
    </source>
</reference>
<feature type="chain" id="PRO_5044801084" description="subtilisin" evidence="10">
    <location>
        <begin position="23"/>
        <end position="488"/>
    </location>
</feature>
<dbReference type="Gene3D" id="3.40.50.200">
    <property type="entry name" value="Peptidase S8/S53 domain"/>
    <property type="match status" value="1"/>
</dbReference>
<keyword evidence="9" id="KW-0472">Membrane</keyword>
<accession>A0ABD3FYH0</accession>
<keyword evidence="9" id="KW-1133">Transmembrane helix</keyword>
<feature type="transmembrane region" description="Helical" evidence="9">
    <location>
        <begin position="38"/>
        <end position="58"/>
    </location>
</feature>
<dbReference type="InterPro" id="IPR036852">
    <property type="entry name" value="Peptidase_S8/S53_dom_sf"/>
</dbReference>
<evidence type="ECO:0000256" key="8">
    <source>
        <dbReference type="PROSITE-ProRule" id="PRU01240"/>
    </source>
</evidence>
<dbReference type="SUPFAM" id="SSF52743">
    <property type="entry name" value="Subtilisin-like"/>
    <property type="match status" value="1"/>
</dbReference>
<comment type="similarity">
    <text evidence="1 8">Belongs to the peptidase S8 family.</text>
</comment>
<dbReference type="PROSITE" id="PS51892">
    <property type="entry name" value="SUBTILASE"/>
    <property type="match status" value="1"/>
</dbReference>
<dbReference type="AlphaFoldDB" id="A0ABD3FYH0"/>
<comment type="catalytic activity">
    <reaction evidence="5">
        <text>Hydrolysis of proteins with broad specificity for peptide bonds, and a preference for a large uncharged residue in P1. Hydrolyzes peptide amides.</text>
        <dbReference type="EC" id="3.4.21.62"/>
    </reaction>
</comment>
<evidence type="ECO:0000256" key="7">
    <source>
        <dbReference type="PIRSR" id="PIRSR615500-1"/>
    </source>
</evidence>
<evidence type="ECO:0000256" key="4">
    <source>
        <dbReference type="ARBA" id="ARBA00022825"/>
    </source>
</evidence>
<dbReference type="InterPro" id="IPR000209">
    <property type="entry name" value="Peptidase_S8/S53_dom"/>
</dbReference>
<evidence type="ECO:0000256" key="10">
    <source>
        <dbReference type="SAM" id="SignalP"/>
    </source>
</evidence>
<dbReference type="Proteomes" id="UP001632037">
    <property type="component" value="Unassembled WGS sequence"/>
</dbReference>
<gene>
    <name evidence="12" type="ORF">V7S43_003892</name>
</gene>
<feature type="active site" description="Charge relay system" evidence="7 8">
    <location>
        <position position="414"/>
    </location>
</feature>
<name>A0ABD3FYH0_9STRA</name>
<keyword evidence="4 8" id="KW-0720">Serine protease</keyword>
<dbReference type="PANTHER" id="PTHR43399:SF4">
    <property type="entry name" value="CELL WALL-ASSOCIATED PROTEASE"/>
    <property type="match status" value="1"/>
</dbReference>
<dbReference type="Pfam" id="PF00082">
    <property type="entry name" value="Peptidase_S8"/>
    <property type="match status" value="1"/>
</dbReference>
<keyword evidence="10" id="KW-0732">Signal</keyword>
<dbReference type="InterPro" id="IPR051048">
    <property type="entry name" value="Peptidase_S8/S53_subtilisin"/>
</dbReference>
<dbReference type="PRINTS" id="PR00723">
    <property type="entry name" value="SUBTILISIN"/>
</dbReference>